<evidence type="ECO:0000256" key="6">
    <source>
        <dbReference type="SAM" id="Coils"/>
    </source>
</evidence>
<evidence type="ECO:0000313" key="9">
    <source>
        <dbReference type="EMBL" id="SNB49641.1"/>
    </source>
</evidence>
<dbReference type="Gene3D" id="1.10.1040.10">
    <property type="entry name" value="N-(1-d-carboxylethyl)-l-norvaline Dehydrogenase, domain 2"/>
    <property type="match status" value="1"/>
</dbReference>
<comment type="pathway">
    <text evidence="1">Lipid metabolism; butanoate metabolism.</text>
</comment>
<dbReference type="InterPro" id="IPR013328">
    <property type="entry name" value="6PGD_dom2"/>
</dbReference>
<dbReference type="PROSITE" id="PS00067">
    <property type="entry name" value="3HCDH"/>
    <property type="match status" value="1"/>
</dbReference>
<sequence>MERVGIIGAGTMGRGIAYVALTHGAEVVLYDVVEEALERARAQIEGWLQEALAKGRLAEAEARNALERLRLSDHLEALAAVEVVIEAAPEDLNLKQEVFRRLDDLCAPTAILASNTSSLSITALGAATRRPERVAGMHFFNPAPVMRLVEVVRGLATSEETVRALVDLARRWGKTPVVVKDTPGFIVNRVARPFYLEALRLVGEGVADPPTVDRIMRTLGFRMGPFELMDLIGLDVNLAVSESVYRAFFEEPRFRPHPLQRQMVQAGRLGRKTGKGWYNYEASPA</sequence>
<feature type="binding site" evidence="5">
    <location>
        <begin position="8"/>
        <end position="13"/>
    </location>
    <ligand>
        <name>NAD(+)</name>
        <dbReference type="ChEBI" id="CHEBI:57540"/>
    </ligand>
</feature>
<dbReference type="OrthoDB" id="9771883at2"/>
<evidence type="ECO:0000256" key="3">
    <source>
        <dbReference type="ARBA" id="ARBA00023002"/>
    </source>
</evidence>
<feature type="domain" description="3-hydroxyacyl-CoA dehydrogenase C-terminal" evidence="7">
    <location>
        <begin position="184"/>
        <end position="280"/>
    </location>
</feature>
<dbReference type="GO" id="GO:0070403">
    <property type="term" value="F:NAD+ binding"/>
    <property type="evidence" value="ECO:0007669"/>
    <property type="project" value="InterPro"/>
</dbReference>
<evidence type="ECO:0000256" key="4">
    <source>
        <dbReference type="PIRSR" id="PIRSR000105-1"/>
    </source>
</evidence>
<keyword evidence="3" id="KW-0560">Oxidoreductase</keyword>
<dbReference type="PANTHER" id="PTHR48075:SF5">
    <property type="entry name" value="3-HYDROXYBUTYRYL-COA DEHYDROGENASE"/>
    <property type="match status" value="1"/>
</dbReference>
<dbReference type="InterPro" id="IPR006176">
    <property type="entry name" value="3-OHacyl-CoA_DH_NAD-bd"/>
</dbReference>
<evidence type="ECO:0000256" key="5">
    <source>
        <dbReference type="PIRSR" id="PIRSR000105-2"/>
    </source>
</evidence>
<feature type="domain" description="3-hydroxyacyl-CoA dehydrogenase NAD binding" evidence="8">
    <location>
        <begin position="4"/>
        <end position="182"/>
    </location>
</feature>
<feature type="binding site" evidence="5">
    <location>
        <position position="95"/>
    </location>
    <ligand>
        <name>NAD(+)</name>
        <dbReference type="ChEBI" id="CHEBI:57540"/>
    </ligand>
</feature>
<proteinExistence type="inferred from homology"/>
<dbReference type="RefSeq" id="WP_088569831.1">
    <property type="nucleotide sequence ID" value="NZ_FYEK01000002.1"/>
</dbReference>
<dbReference type="InterPro" id="IPR036291">
    <property type="entry name" value="NAD(P)-bd_dom_sf"/>
</dbReference>
<dbReference type="Pfam" id="PF02737">
    <property type="entry name" value="3HCDH_N"/>
    <property type="match status" value="1"/>
</dbReference>
<dbReference type="InterPro" id="IPR006180">
    <property type="entry name" value="3-OHacyl-CoA_DH_CS"/>
</dbReference>
<evidence type="ECO:0000259" key="8">
    <source>
        <dbReference type="Pfam" id="PF02737"/>
    </source>
</evidence>
<dbReference type="InterPro" id="IPR022694">
    <property type="entry name" value="3-OHacyl-CoA_DH"/>
</dbReference>
<keyword evidence="10" id="KW-1185">Reference proteome</keyword>
<feature type="site" description="Important for catalytic activity" evidence="4">
    <location>
        <position position="138"/>
    </location>
</feature>
<evidence type="ECO:0000259" key="7">
    <source>
        <dbReference type="Pfam" id="PF00725"/>
    </source>
</evidence>
<dbReference type="SUPFAM" id="SSF48179">
    <property type="entry name" value="6-phosphogluconate dehydrogenase C-terminal domain-like"/>
    <property type="match status" value="1"/>
</dbReference>
<dbReference type="InParanoid" id="A0A212PRV3"/>
<dbReference type="Gene3D" id="3.40.50.720">
    <property type="entry name" value="NAD(P)-binding Rossmann-like Domain"/>
    <property type="match status" value="1"/>
</dbReference>
<feature type="binding site" evidence="5">
    <location>
        <position position="90"/>
    </location>
    <ligand>
        <name>NAD(+)</name>
        <dbReference type="ChEBI" id="CHEBI:57540"/>
    </ligand>
</feature>
<dbReference type="SUPFAM" id="SSF51735">
    <property type="entry name" value="NAD(P)-binding Rossmann-fold domains"/>
    <property type="match status" value="1"/>
</dbReference>
<gene>
    <name evidence="9" type="ORF">SAMN02746019_00029740</name>
</gene>
<dbReference type="AlphaFoldDB" id="A0A212PRV3"/>
<feature type="coiled-coil region" evidence="6">
    <location>
        <begin position="30"/>
        <end position="68"/>
    </location>
</feature>
<keyword evidence="5" id="KW-0520">NAD</keyword>
<dbReference type="GO" id="GO:0006635">
    <property type="term" value="P:fatty acid beta-oxidation"/>
    <property type="evidence" value="ECO:0007669"/>
    <property type="project" value="TreeGrafter"/>
</dbReference>
<feature type="binding site" evidence="5">
    <location>
        <position position="117"/>
    </location>
    <ligand>
        <name>NAD(+)</name>
        <dbReference type="ChEBI" id="CHEBI:57540"/>
    </ligand>
</feature>
<keyword evidence="6" id="KW-0175">Coiled coil</keyword>
<comment type="similarity">
    <text evidence="2">Belongs to the 3-hydroxyacyl-CoA dehydrogenase family.</text>
</comment>
<dbReference type="Pfam" id="PF00725">
    <property type="entry name" value="3HCDH"/>
    <property type="match status" value="1"/>
</dbReference>
<dbReference type="EMBL" id="FYEK01000002">
    <property type="protein sequence ID" value="SNB49641.1"/>
    <property type="molecule type" value="Genomic_DNA"/>
</dbReference>
<dbReference type="Proteomes" id="UP000197025">
    <property type="component" value="Unassembled WGS sequence"/>
</dbReference>
<dbReference type="GO" id="GO:0008691">
    <property type="term" value="F:3-hydroxybutyryl-CoA dehydrogenase activity"/>
    <property type="evidence" value="ECO:0007669"/>
    <property type="project" value="TreeGrafter"/>
</dbReference>
<dbReference type="InterPro" id="IPR006108">
    <property type="entry name" value="3HC_DH_C"/>
</dbReference>
<feature type="binding site" evidence="5">
    <location>
        <position position="31"/>
    </location>
    <ligand>
        <name>NAD(+)</name>
        <dbReference type="ChEBI" id="CHEBI:57540"/>
    </ligand>
</feature>
<dbReference type="FunFam" id="3.40.50.720:FF:000009">
    <property type="entry name" value="Fatty oxidation complex, alpha subunit"/>
    <property type="match status" value="1"/>
</dbReference>
<evidence type="ECO:0000313" key="10">
    <source>
        <dbReference type="Proteomes" id="UP000197025"/>
    </source>
</evidence>
<reference evidence="10" key="1">
    <citation type="submission" date="2017-06" db="EMBL/GenBank/DDBJ databases">
        <authorList>
            <person name="Varghese N."/>
            <person name="Submissions S."/>
        </authorList>
    </citation>
    <scope>NUCLEOTIDE SEQUENCE [LARGE SCALE GENOMIC DNA]</scope>
    <source>
        <strain evidence="10">JAD2</strain>
    </source>
</reference>
<dbReference type="InterPro" id="IPR008927">
    <property type="entry name" value="6-PGluconate_DH-like_C_sf"/>
</dbReference>
<evidence type="ECO:0000256" key="1">
    <source>
        <dbReference type="ARBA" id="ARBA00005086"/>
    </source>
</evidence>
<dbReference type="PANTHER" id="PTHR48075">
    <property type="entry name" value="3-HYDROXYACYL-COA DEHYDROGENASE FAMILY PROTEIN"/>
    <property type="match status" value="1"/>
</dbReference>
<name>A0A212PRV3_9CHLR</name>
<feature type="binding site" evidence="5">
    <location>
        <position position="141"/>
    </location>
    <ligand>
        <name>NAD(+)</name>
        <dbReference type="ChEBI" id="CHEBI:57540"/>
    </ligand>
</feature>
<dbReference type="PIRSF" id="PIRSF000105">
    <property type="entry name" value="HCDH"/>
    <property type="match status" value="1"/>
</dbReference>
<organism evidence="9 10">
    <name type="scientific">Thermoflexus hugenholtzii JAD2</name>
    <dbReference type="NCBI Taxonomy" id="877466"/>
    <lineage>
        <taxon>Bacteria</taxon>
        <taxon>Bacillati</taxon>
        <taxon>Chloroflexota</taxon>
        <taxon>Thermoflexia</taxon>
        <taxon>Thermoflexales</taxon>
        <taxon>Thermoflexaceae</taxon>
        <taxon>Thermoflexus</taxon>
    </lineage>
</organism>
<evidence type="ECO:0000256" key="2">
    <source>
        <dbReference type="ARBA" id="ARBA00009463"/>
    </source>
</evidence>
<feature type="binding site" evidence="5">
    <location>
        <position position="272"/>
    </location>
    <ligand>
        <name>NAD(+)</name>
        <dbReference type="ChEBI" id="CHEBI:57540"/>
    </ligand>
</feature>
<protein>
    <submittedName>
        <fullName evidence="9">3-hydroxybutyryl-CoA dehydrogenase</fullName>
    </submittedName>
</protein>
<accession>A0A212PRV3</accession>